<evidence type="ECO:0000259" key="2">
    <source>
        <dbReference type="Pfam" id="PF12638"/>
    </source>
</evidence>
<dbReference type="EMBL" id="CAKOAT010183821">
    <property type="protein sequence ID" value="CAH8353564.1"/>
    <property type="molecule type" value="Genomic_DNA"/>
</dbReference>
<proteinExistence type="inferred from homology"/>
<dbReference type="Proteomes" id="UP001642260">
    <property type="component" value="Unassembled WGS sequence"/>
</dbReference>
<dbReference type="Pfam" id="PF12638">
    <property type="entry name" value="Staygreen"/>
    <property type="match status" value="1"/>
</dbReference>
<comment type="similarity">
    <text evidence="1">Belongs to the staygreen family.</text>
</comment>
<accession>A0ABC8K449</accession>
<dbReference type="AlphaFoldDB" id="A0ABC8K449"/>
<dbReference type="InterPro" id="IPR024438">
    <property type="entry name" value="Staygreen"/>
</dbReference>
<gene>
    <name evidence="3" type="ORF">ERUC_LOCUS19319</name>
</gene>
<evidence type="ECO:0000256" key="1">
    <source>
        <dbReference type="ARBA" id="ARBA00009234"/>
    </source>
</evidence>
<comment type="caution">
    <text evidence="3">The sequence shown here is derived from an EMBL/GenBank/DDBJ whole genome shotgun (WGS) entry which is preliminary data.</text>
</comment>
<protein>
    <recommendedName>
        <fullName evidence="2">Staygreen protein domain-containing protein</fullName>
    </recommendedName>
</protein>
<dbReference type="PANTHER" id="PTHR31750">
    <property type="entry name" value="PROTEIN STAY-GREEN 1, CHLOROPLASTIC-RELATED"/>
    <property type="match status" value="1"/>
</dbReference>
<evidence type="ECO:0000313" key="3">
    <source>
        <dbReference type="EMBL" id="CAH8353564.1"/>
    </source>
</evidence>
<dbReference type="PANTHER" id="PTHR31750:SF17">
    <property type="entry name" value="MAGNESIUM DECHELATASE SGR2, CHLOROPLASTIC-RELATED"/>
    <property type="match status" value="1"/>
</dbReference>
<sequence>MKNKSIVPELINEKKHSSKLTRTYTLTHSYITTKLTLAISQSINNSQLRGWAYKLFRDKVVAEWKKVKDKMSLHVHYHISGGHILLDLIAKLRYYIFRKELQRRKFLDLLAMVSKAFIHGDGYMLINYPELQESPI</sequence>
<reference evidence="3 4" key="1">
    <citation type="submission" date="2022-03" db="EMBL/GenBank/DDBJ databases">
        <authorList>
            <person name="Macdonald S."/>
            <person name="Ahmed S."/>
            <person name="Newling K."/>
        </authorList>
    </citation>
    <scope>NUCLEOTIDE SEQUENCE [LARGE SCALE GENOMIC DNA]</scope>
</reference>
<feature type="domain" description="Staygreen protein" evidence="2">
    <location>
        <begin position="12"/>
        <end position="136"/>
    </location>
</feature>
<organism evidence="3 4">
    <name type="scientific">Eruca vesicaria subsp. sativa</name>
    <name type="common">Garden rocket</name>
    <name type="synonym">Eruca sativa</name>
    <dbReference type="NCBI Taxonomy" id="29727"/>
    <lineage>
        <taxon>Eukaryota</taxon>
        <taxon>Viridiplantae</taxon>
        <taxon>Streptophyta</taxon>
        <taxon>Embryophyta</taxon>
        <taxon>Tracheophyta</taxon>
        <taxon>Spermatophyta</taxon>
        <taxon>Magnoliopsida</taxon>
        <taxon>eudicotyledons</taxon>
        <taxon>Gunneridae</taxon>
        <taxon>Pentapetalae</taxon>
        <taxon>rosids</taxon>
        <taxon>malvids</taxon>
        <taxon>Brassicales</taxon>
        <taxon>Brassicaceae</taxon>
        <taxon>Brassiceae</taxon>
        <taxon>Eruca</taxon>
    </lineage>
</organism>
<evidence type="ECO:0000313" key="4">
    <source>
        <dbReference type="Proteomes" id="UP001642260"/>
    </source>
</evidence>
<keyword evidence="4" id="KW-1185">Reference proteome</keyword>
<name>A0ABC8K449_ERUVS</name>